<dbReference type="InterPro" id="IPR029058">
    <property type="entry name" value="AB_hydrolase_fold"/>
</dbReference>
<keyword evidence="2" id="KW-0732">Signal</keyword>
<name>A0A146G1P2_TERSA</name>
<dbReference type="AlphaFoldDB" id="A0A146G1P2"/>
<feature type="chain" id="PRO_5007524314" evidence="2">
    <location>
        <begin position="21"/>
        <end position="285"/>
    </location>
</feature>
<gene>
    <name evidence="4" type="ORF">TSACC_1121</name>
</gene>
<keyword evidence="1" id="KW-0378">Hydrolase</keyword>
<proteinExistence type="predicted"/>
<accession>A0A146G1P2</accession>
<dbReference type="GO" id="GO:0016787">
    <property type="term" value="F:hydrolase activity"/>
    <property type="evidence" value="ECO:0007669"/>
    <property type="project" value="UniProtKB-KW"/>
</dbReference>
<keyword evidence="5" id="KW-1185">Reference proteome</keyword>
<feature type="domain" description="BD-FAE-like" evidence="3">
    <location>
        <begin position="54"/>
        <end position="152"/>
    </location>
</feature>
<dbReference type="InterPro" id="IPR050300">
    <property type="entry name" value="GDXG_lipolytic_enzyme"/>
</dbReference>
<evidence type="ECO:0000256" key="2">
    <source>
        <dbReference type="SAM" id="SignalP"/>
    </source>
</evidence>
<dbReference type="SUPFAM" id="SSF53474">
    <property type="entry name" value="alpha/beta-Hydrolases"/>
    <property type="match status" value="1"/>
</dbReference>
<dbReference type="OrthoDB" id="24847at2"/>
<organism evidence="4 5">
    <name type="scientific">Terrimicrobium sacchariphilum</name>
    <dbReference type="NCBI Taxonomy" id="690879"/>
    <lineage>
        <taxon>Bacteria</taxon>
        <taxon>Pseudomonadati</taxon>
        <taxon>Verrucomicrobiota</taxon>
        <taxon>Terrimicrobiia</taxon>
        <taxon>Terrimicrobiales</taxon>
        <taxon>Terrimicrobiaceae</taxon>
        <taxon>Terrimicrobium</taxon>
    </lineage>
</organism>
<dbReference type="PANTHER" id="PTHR48081:SF9">
    <property type="entry name" value="CARBOXYLESTERASE"/>
    <property type="match status" value="1"/>
</dbReference>
<evidence type="ECO:0000256" key="1">
    <source>
        <dbReference type="ARBA" id="ARBA00022801"/>
    </source>
</evidence>
<feature type="signal peptide" evidence="2">
    <location>
        <begin position="1"/>
        <end position="20"/>
    </location>
</feature>
<reference evidence="5" key="1">
    <citation type="journal article" date="2017" name="Genome Announc.">
        <title>Draft Genome Sequence of Terrimicrobium sacchariphilum NM-5T, a Facultative Anaerobic Soil Bacterium of the Class Spartobacteria.</title>
        <authorList>
            <person name="Qiu Y.L."/>
            <person name="Tourlousse D.M."/>
            <person name="Matsuura N."/>
            <person name="Ohashi A."/>
            <person name="Sekiguchi Y."/>
        </authorList>
    </citation>
    <scope>NUCLEOTIDE SEQUENCE [LARGE SCALE GENOMIC DNA]</scope>
    <source>
        <strain evidence="5">NM-5</strain>
    </source>
</reference>
<dbReference type="PANTHER" id="PTHR48081">
    <property type="entry name" value="AB HYDROLASE SUPERFAMILY PROTEIN C4A8.06C"/>
    <property type="match status" value="1"/>
</dbReference>
<dbReference type="Proteomes" id="UP000076023">
    <property type="component" value="Unassembled WGS sequence"/>
</dbReference>
<sequence length="285" mass="31047">MNPSMKALLCFSLALFAIHADLGAEEYRTEAALSYYESARLEKADAYQKETCVLDLVYPTNKPGFATVIWFHGGGLTGGEREIPKLLQEKGIATAAVGYRLSPKATPDEILQDAAAATAWVLKNIEARGGDPKKVFIAGHSAGGYLAAMIGMDPRWLAALGLSNRQLAGIIPVSGQVSTHFQVKKVRGDTQPELRPIIDEYAPLYYASKDLPPICLILGDRRIEYKNRVEENDLLAVSLRNLGHPFVELYEMGGLDHGGVVNGACLLIPGFIKRVEENTPARQVP</sequence>
<protein>
    <submittedName>
        <fullName evidence="4">Acetyl esterase</fullName>
    </submittedName>
</protein>
<dbReference type="STRING" id="690879.TSACC_1121"/>
<evidence type="ECO:0000313" key="4">
    <source>
        <dbReference type="EMBL" id="GAT31570.1"/>
    </source>
</evidence>
<dbReference type="InterPro" id="IPR049492">
    <property type="entry name" value="BD-FAE-like_dom"/>
</dbReference>
<dbReference type="Gene3D" id="3.40.50.1820">
    <property type="entry name" value="alpha/beta hydrolase"/>
    <property type="match status" value="1"/>
</dbReference>
<dbReference type="Pfam" id="PF20434">
    <property type="entry name" value="BD-FAE"/>
    <property type="match status" value="1"/>
</dbReference>
<comment type="caution">
    <text evidence="4">The sequence shown here is derived from an EMBL/GenBank/DDBJ whole genome shotgun (WGS) entry which is preliminary data.</text>
</comment>
<dbReference type="InParanoid" id="A0A146G1P2"/>
<evidence type="ECO:0000313" key="5">
    <source>
        <dbReference type="Proteomes" id="UP000076023"/>
    </source>
</evidence>
<evidence type="ECO:0000259" key="3">
    <source>
        <dbReference type="Pfam" id="PF20434"/>
    </source>
</evidence>
<dbReference type="EMBL" id="BDCO01000001">
    <property type="protein sequence ID" value="GAT31570.1"/>
    <property type="molecule type" value="Genomic_DNA"/>
</dbReference>